<dbReference type="EMBL" id="MU003504">
    <property type="protein sequence ID" value="KAF2471755.1"/>
    <property type="molecule type" value="Genomic_DNA"/>
</dbReference>
<gene>
    <name evidence="1" type="ORF">BDR25DRAFT_324899</name>
</gene>
<accession>A0ACB6R0A5</accession>
<evidence type="ECO:0000313" key="2">
    <source>
        <dbReference type="Proteomes" id="UP000799755"/>
    </source>
</evidence>
<proteinExistence type="predicted"/>
<sequence length="595" mass="66880">MSEEEDRINQLENLVLNLMQQTAPSSPGSPSDLAPVTPEKRPARQSSPPSRANLERPSAARLETQRAVSPSPSDYGSIRIRESGVSYVSSAHWAAVLDSIAELRDHFEHDDELNPHGSYPVQQQAHFPSPQLLYGCSLHVTAASILGSLPPRPVVDKLVSRYFNDLDMATGVVHRGKFLRETIDIFRERIIQCLNLGHYTRGGPYVLETLILYFMVEVFPLKEVEIGIWVLVGNIVQIATHMGYHRDATHFPNIPPFAGEMRRRIWAMIIQLDFSISTQMGLPRLIKENQTNTCEPRNLADSDFDEFSAELPASRPETEATPTLYTLAKLRILSVGARVADVATEPRPYSYTTVIELDKQINEARDALPPSMKWESLASCLTAPSLEIMQKIWIEMCVQRLKLVLHKKFLMPSRLQQEHAYSKSACLAAAMKILEFQHLVDEEIQVDGRLYQIRWRVSTAFTHEFLLATSVLCFYLQALSVEQELQHESLGDVEAAKVDRIRELLKISQNIWLRLSPDSTEARKAAEAVQYVLGNSGPGPESFGSMDMMPGPAPTSAVPYFPGFLDMAPSYGFAGLSWEPTNEFEQWCQAITRSE</sequence>
<protein>
    <submittedName>
        <fullName evidence="1">Fungal-specific transcription factor domain protein</fullName>
    </submittedName>
</protein>
<organism evidence="1 2">
    <name type="scientific">Lindgomyces ingoldianus</name>
    <dbReference type="NCBI Taxonomy" id="673940"/>
    <lineage>
        <taxon>Eukaryota</taxon>
        <taxon>Fungi</taxon>
        <taxon>Dikarya</taxon>
        <taxon>Ascomycota</taxon>
        <taxon>Pezizomycotina</taxon>
        <taxon>Dothideomycetes</taxon>
        <taxon>Pleosporomycetidae</taxon>
        <taxon>Pleosporales</taxon>
        <taxon>Lindgomycetaceae</taxon>
        <taxon>Lindgomyces</taxon>
    </lineage>
</organism>
<name>A0ACB6R0A5_9PLEO</name>
<comment type="caution">
    <text evidence="1">The sequence shown here is derived from an EMBL/GenBank/DDBJ whole genome shotgun (WGS) entry which is preliminary data.</text>
</comment>
<keyword evidence="2" id="KW-1185">Reference proteome</keyword>
<dbReference type="Proteomes" id="UP000799755">
    <property type="component" value="Unassembled WGS sequence"/>
</dbReference>
<reference evidence="1" key="1">
    <citation type="journal article" date="2020" name="Stud. Mycol.">
        <title>101 Dothideomycetes genomes: a test case for predicting lifestyles and emergence of pathogens.</title>
        <authorList>
            <person name="Haridas S."/>
            <person name="Albert R."/>
            <person name="Binder M."/>
            <person name="Bloem J."/>
            <person name="Labutti K."/>
            <person name="Salamov A."/>
            <person name="Andreopoulos B."/>
            <person name="Baker S."/>
            <person name="Barry K."/>
            <person name="Bills G."/>
            <person name="Bluhm B."/>
            <person name="Cannon C."/>
            <person name="Castanera R."/>
            <person name="Culley D."/>
            <person name="Daum C."/>
            <person name="Ezra D."/>
            <person name="Gonzalez J."/>
            <person name="Henrissat B."/>
            <person name="Kuo A."/>
            <person name="Liang C."/>
            <person name="Lipzen A."/>
            <person name="Lutzoni F."/>
            <person name="Magnuson J."/>
            <person name="Mondo S."/>
            <person name="Nolan M."/>
            <person name="Ohm R."/>
            <person name="Pangilinan J."/>
            <person name="Park H.-J."/>
            <person name="Ramirez L."/>
            <person name="Alfaro M."/>
            <person name="Sun H."/>
            <person name="Tritt A."/>
            <person name="Yoshinaga Y."/>
            <person name="Zwiers L.-H."/>
            <person name="Turgeon B."/>
            <person name="Goodwin S."/>
            <person name="Spatafora J."/>
            <person name="Crous P."/>
            <person name="Grigoriev I."/>
        </authorList>
    </citation>
    <scope>NUCLEOTIDE SEQUENCE</scope>
    <source>
        <strain evidence="1">ATCC 200398</strain>
    </source>
</reference>
<evidence type="ECO:0000313" key="1">
    <source>
        <dbReference type="EMBL" id="KAF2471755.1"/>
    </source>
</evidence>